<dbReference type="InterPro" id="IPR016431">
    <property type="entry name" value="Pyrv-formate_lyase-activ_prd"/>
</dbReference>
<dbReference type="InterPro" id="IPR058240">
    <property type="entry name" value="rSAM_sf"/>
</dbReference>
<organism evidence="6">
    <name type="scientific">anaerobic digester metagenome</name>
    <dbReference type="NCBI Taxonomy" id="1263854"/>
    <lineage>
        <taxon>unclassified sequences</taxon>
        <taxon>metagenomes</taxon>
        <taxon>ecological metagenomes</taxon>
    </lineage>
</organism>
<evidence type="ECO:0000256" key="2">
    <source>
        <dbReference type="ARBA" id="ARBA00022723"/>
    </source>
</evidence>
<keyword evidence="2" id="KW-0479">Metal-binding</keyword>
<proteinExistence type="predicted"/>
<sequence length="303" mass="33268">MLGSCRLCPRNCGVDRTAGKTGFCRAPLKPKVARATLHFWEEPCLSGVQGSGAVFFSHCNLKCTFCQNYRISQEHFGREVDIPTLTSIFRELEQQGAHNINLVSPTPYIPQVAAAIKKARSLGMKIPVVYNSNAYEEAGALAQLEGLVDVYLPDLKYAGQETAARFSGAPDYFAAASQTIREMYRQVGLPSFDTGGLMTGGLMIRHLILPGQLADTQQVLRWIAGNFPREVYVSLMAQYFPAYRAVQTPPLNRRLTGQEYNQAMETLLQLGLESGYVQELTAADECYVPPFDGTGVPGSLPSD</sequence>
<dbReference type="SFLD" id="SFLDS00029">
    <property type="entry name" value="Radical_SAM"/>
    <property type="match status" value="1"/>
</dbReference>
<evidence type="ECO:0000313" key="6">
    <source>
        <dbReference type="EMBL" id="VFU12921.1"/>
    </source>
</evidence>
<dbReference type="Pfam" id="PF04055">
    <property type="entry name" value="Radical_SAM"/>
    <property type="match status" value="1"/>
</dbReference>
<evidence type="ECO:0000256" key="1">
    <source>
        <dbReference type="ARBA" id="ARBA00022691"/>
    </source>
</evidence>
<keyword evidence="3" id="KW-0408">Iron</keyword>
<keyword evidence="4" id="KW-0411">Iron-sulfur</keyword>
<evidence type="ECO:0000259" key="5">
    <source>
        <dbReference type="Pfam" id="PF04055"/>
    </source>
</evidence>
<dbReference type="InterPro" id="IPR007197">
    <property type="entry name" value="rSAM"/>
</dbReference>
<dbReference type="GO" id="GO:0051536">
    <property type="term" value="F:iron-sulfur cluster binding"/>
    <property type="evidence" value="ECO:0007669"/>
    <property type="project" value="UniProtKB-KW"/>
</dbReference>
<dbReference type="PANTHER" id="PTHR43075">
    <property type="entry name" value="FORMATE LYASE ACTIVATING ENZYME, PUTATIVE (AFU_ORTHOLOGUE AFUA_2G15630)-RELATED"/>
    <property type="match status" value="1"/>
</dbReference>
<dbReference type="PIRSF" id="PIRSF004869">
    <property type="entry name" value="PflX_prd"/>
    <property type="match status" value="1"/>
</dbReference>
<feature type="domain" description="Radical SAM core" evidence="5">
    <location>
        <begin position="55"/>
        <end position="194"/>
    </location>
</feature>
<dbReference type="SFLD" id="SFLDG01099">
    <property type="entry name" value="Uncharacterised_Radical_SAM_Su"/>
    <property type="match status" value="1"/>
</dbReference>
<evidence type="ECO:0000256" key="4">
    <source>
        <dbReference type="ARBA" id="ARBA00023014"/>
    </source>
</evidence>
<accession>A0A485LXK3</accession>
<keyword evidence="1" id="KW-0949">S-adenosyl-L-methionine</keyword>
<protein>
    <submittedName>
        <fullName evidence="6">Radical SAM domain protein</fullName>
    </submittedName>
</protein>
<dbReference type="SUPFAM" id="SSF102114">
    <property type="entry name" value="Radical SAM enzymes"/>
    <property type="match status" value="1"/>
</dbReference>
<dbReference type="CDD" id="cd01335">
    <property type="entry name" value="Radical_SAM"/>
    <property type="match status" value="1"/>
</dbReference>
<dbReference type="EMBL" id="CAADRN010000104">
    <property type="protein sequence ID" value="VFU12921.1"/>
    <property type="molecule type" value="Genomic_DNA"/>
</dbReference>
<dbReference type="GO" id="GO:0003824">
    <property type="term" value="F:catalytic activity"/>
    <property type="evidence" value="ECO:0007669"/>
    <property type="project" value="InterPro"/>
</dbReference>
<gene>
    <name evidence="6" type="ORF">SCFA_1920009</name>
</gene>
<evidence type="ECO:0000256" key="3">
    <source>
        <dbReference type="ARBA" id="ARBA00023004"/>
    </source>
</evidence>
<reference evidence="6" key="1">
    <citation type="submission" date="2019-03" db="EMBL/GenBank/DDBJ databases">
        <authorList>
            <person name="Hao L."/>
        </authorList>
    </citation>
    <scope>NUCLEOTIDE SEQUENCE</scope>
</reference>
<name>A0A485LXK3_9ZZZZ</name>
<dbReference type="PANTHER" id="PTHR43075:SF1">
    <property type="entry name" value="FORMATE LYASE ACTIVATING ENZYME, PUTATIVE (AFU_ORTHOLOGUE AFUA_2G15630)-RELATED"/>
    <property type="match status" value="1"/>
</dbReference>
<dbReference type="InterPro" id="IPR040085">
    <property type="entry name" value="MJ0674-like"/>
</dbReference>
<dbReference type="GO" id="GO:0046872">
    <property type="term" value="F:metal ion binding"/>
    <property type="evidence" value="ECO:0007669"/>
    <property type="project" value="UniProtKB-KW"/>
</dbReference>
<dbReference type="Gene3D" id="3.20.20.70">
    <property type="entry name" value="Aldolase class I"/>
    <property type="match status" value="1"/>
</dbReference>
<dbReference type="InterPro" id="IPR013785">
    <property type="entry name" value="Aldolase_TIM"/>
</dbReference>
<dbReference type="AlphaFoldDB" id="A0A485LXK3"/>